<evidence type="ECO:0000256" key="2">
    <source>
        <dbReference type="ARBA" id="ARBA00022741"/>
    </source>
</evidence>
<evidence type="ECO:0000256" key="5">
    <source>
        <dbReference type="ARBA" id="ARBA00023137"/>
    </source>
</evidence>
<organism evidence="7 8">
    <name type="scientific">Meganyctiphanes norvegica</name>
    <name type="common">Northern krill</name>
    <name type="synonym">Thysanopoda norvegica</name>
    <dbReference type="NCBI Taxonomy" id="48144"/>
    <lineage>
        <taxon>Eukaryota</taxon>
        <taxon>Metazoa</taxon>
        <taxon>Ecdysozoa</taxon>
        <taxon>Arthropoda</taxon>
        <taxon>Crustacea</taxon>
        <taxon>Multicrustacea</taxon>
        <taxon>Malacostraca</taxon>
        <taxon>Eumalacostraca</taxon>
        <taxon>Eucarida</taxon>
        <taxon>Euphausiacea</taxon>
        <taxon>Euphausiidae</taxon>
        <taxon>Meganyctiphanes</taxon>
    </lineage>
</organism>
<evidence type="ECO:0000313" key="8">
    <source>
        <dbReference type="Proteomes" id="UP001497623"/>
    </source>
</evidence>
<dbReference type="InterPro" id="IPR000719">
    <property type="entry name" value="Prot_kinase_dom"/>
</dbReference>
<dbReference type="InterPro" id="IPR020635">
    <property type="entry name" value="Tyr_kinase_cat_dom"/>
</dbReference>
<evidence type="ECO:0000313" key="7">
    <source>
        <dbReference type="EMBL" id="CAL4166235.1"/>
    </source>
</evidence>
<dbReference type="Pfam" id="PF07714">
    <property type="entry name" value="PK_Tyr_Ser-Thr"/>
    <property type="match status" value="1"/>
</dbReference>
<dbReference type="InterPro" id="IPR011009">
    <property type="entry name" value="Kinase-like_dom_sf"/>
</dbReference>
<dbReference type="InterPro" id="IPR050198">
    <property type="entry name" value="Non-receptor_tyrosine_kinases"/>
</dbReference>
<gene>
    <name evidence="7" type="ORF">MNOR_LOCUS33374</name>
</gene>
<dbReference type="SMART" id="SM00219">
    <property type="entry name" value="TyrKc"/>
    <property type="match status" value="1"/>
</dbReference>
<dbReference type="Proteomes" id="UP001497623">
    <property type="component" value="Unassembled WGS sequence"/>
</dbReference>
<dbReference type="PROSITE" id="PS00109">
    <property type="entry name" value="PROTEIN_KINASE_TYR"/>
    <property type="match status" value="1"/>
</dbReference>
<dbReference type="InterPro" id="IPR008266">
    <property type="entry name" value="Tyr_kinase_AS"/>
</dbReference>
<dbReference type="SUPFAM" id="SSF56112">
    <property type="entry name" value="Protein kinase-like (PK-like)"/>
    <property type="match status" value="1"/>
</dbReference>
<comment type="caution">
    <text evidence="7">The sequence shown here is derived from an EMBL/GenBank/DDBJ whole genome shotgun (WGS) entry which is preliminary data.</text>
</comment>
<dbReference type="GO" id="GO:0004713">
    <property type="term" value="F:protein tyrosine kinase activity"/>
    <property type="evidence" value="ECO:0007669"/>
    <property type="project" value="UniProtKB-KW"/>
</dbReference>
<dbReference type="PANTHER" id="PTHR24418">
    <property type="entry name" value="TYROSINE-PROTEIN KINASE"/>
    <property type="match status" value="1"/>
</dbReference>
<feature type="non-terminal residue" evidence="7">
    <location>
        <position position="1"/>
    </location>
</feature>
<reference evidence="7 8" key="1">
    <citation type="submission" date="2024-05" db="EMBL/GenBank/DDBJ databases">
        <authorList>
            <person name="Wallberg A."/>
        </authorList>
    </citation>
    <scope>NUCLEOTIDE SEQUENCE [LARGE SCALE GENOMIC DNA]</scope>
</reference>
<keyword evidence="2" id="KW-0547">Nucleotide-binding</keyword>
<keyword evidence="4" id="KW-0067">ATP-binding</keyword>
<keyword evidence="1" id="KW-0808">Transferase</keyword>
<sequence length="257" mass="29065">TCEGTVIKSIVRVAVKILEPGSMEPEEFLSESKVMKKLHHKHLIQLIGVCTLEEPLYIITKFMSNGTLLEYIRERKDTESPLEFQVQVDIAAQVASGMAFIEINRYIHRDLAAKNILVGENNKVKIAKSGLSILSSDVSTPATQFKFPIRWAAPEVLSNSKFSIKSDVWAFGILMYELLTHGDIPYPDMKIEQILPRVKGGYLHPKPSGCEDYLYDIISDTWKKNPDHRPTFETLHWQLDDYFTSDGGSIGLMYTGV</sequence>
<dbReference type="PIRSF" id="PIRSF000654">
    <property type="entry name" value="Integrin-linked_kinase"/>
    <property type="match status" value="1"/>
</dbReference>
<dbReference type="EMBL" id="CAXKWB010047955">
    <property type="protein sequence ID" value="CAL4166235.1"/>
    <property type="molecule type" value="Genomic_DNA"/>
</dbReference>
<dbReference type="GO" id="GO:0005524">
    <property type="term" value="F:ATP binding"/>
    <property type="evidence" value="ECO:0007669"/>
    <property type="project" value="UniProtKB-KW"/>
</dbReference>
<dbReference type="InterPro" id="IPR001245">
    <property type="entry name" value="Ser-Thr/Tyr_kinase_cat_dom"/>
</dbReference>
<accession>A0AAV2S9E2</accession>
<dbReference type="Gene3D" id="1.10.510.10">
    <property type="entry name" value="Transferase(Phosphotransferase) domain 1"/>
    <property type="match status" value="1"/>
</dbReference>
<evidence type="ECO:0000256" key="1">
    <source>
        <dbReference type="ARBA" id="ARBA00022679"/>
    </source>
</evidence>
<keyword evidence="5" id="KW-0829">Tyrosine-protein kinase</keyword>
<evidence type="ECO:0000256" key="3">
    <source>
        <dbReference type="ARBA" id="ARBA00022777"/>
    </source>
</evidence>
<dbReference type="GO" id="GO:0002009">
    <property type="term" value="P:morphogenesis of an epithelium"/>
    <property type="evidence" value="ECO:0007669"/>
    <property type="project" value="UniProtKB-ARBA"/>
</dbReference>
<keyword evidence="8" id="KW-1185">Reference proteome</keyword>
<dbReference type="AlphaFoldDB" id="A0AAV2S9E2"/>
<dbReference type="FunFam" id="1.10.510.10:FF:000554">
    <property type="entry name" value="Predicted protein"/>
    <property type="match status" value="1"/>
</dbReference>
<evidence type="ECO:0000259" key="6">
    <source>
        <dbReference type="PROSITE" id="PS50011"/>
    </source>
</evidence>
<name>A0AAV2S9E2_MEGNR</name>
<protein>
    <recommendedName>
        <fullName evidence="6">Protein kinase domain-containing protein</fullName>
    </recommendedName>
</protein>
<evidence type="ECO:0000256" key="4">
    <source>
        <dbReference type="ARBA" id="ARBA00022840"/>
    </source>
</evidence>
<proteinExistence type="predicted"/>
<feature type="domain" description="Protein kinase" evidence="6">
    <location>
        <begin position="1"/>
        <end position="243"/>
    </location>
</feature>
<keyword evidence="3" id="KW-0418">Kinase</keyword>
<dbReference type="PRINTS" id="PR00109">
    <property type="entry name" value="TYRKINASE"/>
</dbReference>
<dbReference type="PROSITE" id="PS50011">
    <property type="entry name" value="PROTEIN_KINASE_DOM"/>
    <property type="match status" value="1"/>
</dbReference>